<keyword evidence="1" id="KW-0812">Transmembrane</keyword>
<keyword evidence="1" id="KW-1133">Transmembrane helix</keyword>
<evidence type="ECO:0000313" key="2">
    <source>
        <dbReference type="EMBL" id="MBO8475793.1"/>
    </source>
</evidence>
<name>A0A9D9IN54_9BACT</name>
<gene>
    <name evidence="2" type="ORF">IAB88_02230</name>
</gene>
<proteinExistence type="predicted"/>
<sequence length="116" mass="13334">MNKKEYDTDIKLRKLLKDIQEEAPENGWFTRKVMNRLPDKKSKSHDWVMWCFYCVALIICIGFWSITIVKGDIVNDFMNAVTTHTLSQTAVTGLVAMAITGVIVWQMAATLLRDNH</sequence>
<accession>A0A9D9IN54</accession>
<feature type="transmembrane region" description="Helical" evidence="1">
    <location>
        <begin position="47"/>
        <end position="69"/>
    </location>
</feature>
<evidence type="ECO:0000256" key="1">
    <source>
        <dbReference type="SAM" id="Phobius"/>
    </source>
</evidence>
<reference evidence="2" key="1">
    <citation type="submission" date="2020-10" db="EMBL/GenBank/DDBJ databases">
        <authorList>
            <person name="Gilroy R."/>
        </authorList>
    </citation>
    <scope>NUCLEOTIDE SEQUENCE</scope>
    <source>
        <strain evidence="2">6919</strain>
    </source>
</reference>
<dbReference type="EMBL" id="JADIMC010000030">
    <property type="protein sequence ID" value="MBO8475793.1"/>
    <property type="molecule type" value="Genomic_DNA"/>
</dbReference>
<comment type="caution">
    <text evidence="2">The sequence shown here is derived from an EMBL/GenBank/DDBJ whole genome shotgun (WGS) entry which is preliminary data.</text>
</comment>
<organism evidence="2 3">
    <name type="scientific">Candidatus Limisoma faecipullorum</name>
    <dbReference type="NCBI Taxonomy" id="2840854"/>
    <lineage>
        <taxon>Bacteria</taxon>
        <taxon>Pseudomonadati</taxon>
        <taxon>Bacteroidota</taxon>
        <taxon>Bacteroidia</taxon>
        <taxon>Bacteroidales</taxon>
        <taxon>Candidatus Limisoma</taxon>
    </lineage>
</organism>
<evidence type="ECO:0000313" key="3">
    <source>
        <dbReference type="Proteomes" id="UP000823598"/>
    </source>
</evidence>
<feature type="transmembrane region" description="Helical" evidence="1">
    <location>
        <begin position="89"/>
        <end position="112"/>
    </location>
</feature>
<dbReference type="AlphaFoldDB" id="A0A9D9IN54"/>
<keyword evidence="1" id="KW-0472">Membrane</keyword>
<dbReference type="Proteomes" id="UP000823598">
    <property type="component" value="Unassembled WGS sequence"/>
</dbReference>
<protein>
    <submittedName>
        <fullName evidence="2">DUF5056 domain-containing protein</fullName>
    </submittedName>
</protein>
<reference evidence="2" key="2">
    <citation type="journal article" date="2021" name="PeerJ">
        <title>Extensive microbial diversity within the chicken gut microbiome revealed by metagenomics and culture.</title>
        <authorList>
            <person name="Gilroy R."/>
            <person name="Ravi A."/>
            <person name="Getino M."/>
            <person name="Pursley I."/>
            <person name="Horton D.L."/>
            <person name="Alikhan N.F."/>
            <person name="Baker D."/>
            <person name="Gharbi K."/>
            <person name="Hall N."/>
            <person name="Watson M."/>
            <person name="Adriaenssens E.M."/>
            <person name="Foster-Nyarko E."/>
            <person name="Jarju S."/>
            <person name="Secka A."/>
            <person name="Antonio M."/>
            <person name="Oren A."/>
            <person name="Chaudhuri R.R."/>
            <person name="La Ragione R."/>
            <person name="Hildebrand F."/>
            <person name="Pallen M.J."/>
        </authorList>
    </citation>
    <scope>NUCLEOTIDE SEQUENCE</scope>
    <source>
        <strain evidence="2">6919</strain>
    </source>
</reference>